<dbReference type="AlphaFoldDB" id="A0A9P5PY06"/>
<dbReference type="InterPro" id="IPR041173">
    <property type="entry name" value="LodA_C"/>
</dbReference>
<reference evidence="3" key="1">
    <citation type="submission" date="2020-11" db="EMBL/GenBank/DDBJ databases">
        <authorList>
            <consortium name="DOE Joint Genome Institute"/>
            <person name="Ahrendt S."/>
            <person name="Riley R."/>
            <person name="Andreopoulos W."/>
            <person name="Labutti K."/>
            <person name="Pangilinan J."/>
            <person name="Ruiz-Duenas F.J."/>
            <person name="Barrasa J.M."/>
            <person name="Sanchez-Garcia M."/>
            <person name="Camarero S."/>
            <person name="Miyauchi S."/>
            <person name="Serrano A."/>
            <person name="Linde D."/>
            <person name="Babiker R."/>
            <person name="Drula E."/>
            <person name="Ayuso-Fernandez I."/>
            <person name="Pacheco R."/>
            <person name="Padilla G."/>
            <person name="Ferreira P."/>
            <person name="Barriuso J."/>
            <person name="Kellner H."/>
            <person name="Castanera R."/>
            <person name="Alfaro M."/>
            <person name="Ramirez L."/>
            <person name="Pisabarro A.G."/>
            <person name="Kuo A."/>
            <person name="Tritt A."/>
            <person name="Lipzen A."/>
            <person name="He G."/>
            <person name="Yan M."/>
            <person name="Ng V."/>
            <person name="Cullen D."/>
            <person name="Martin F."/>
            <person name="Rosso M.-N."/>
            <person name="Henrissat B."/>
            <person name="Hibbett D."/>
            <person name="Martinez A.T."/>
            <person name="Grigoriev I.V."/>
        </authorList>
    </citation>
    <scope>NUCLEOTIDE SEQUENCE</scope>
    <source>
        <strain evidence="3">AH 40177</strain>
    </source>
</reference>
<comment type="caution">
    <text evidence="3">The sequence shown here is derived from an EMBL/GenBank/DDBJ whole genome shotgun (WGS) entry which is preliminary data.</text>
</comment>
<dbReference type="Pfam" id="PF17990">
    <property type="entry name" value="LodA_N"/>
    <property type="match status" value="1"/>
</dbReference>
<evidence type="ECO:0008006" key="5">
    <source>
        <dbReference type="Google" id="ProtNLM"/>
    </source>
</evidence>
<keyword evidence="4" id="KW-1185">Reference proteome</keyword>
<protein>
    <recommendedName>
        <fullName evidence="5">L-lysine 6-oxidase</fullName>
    </recommendedName>
</protein>
<evidence type="ECO:0000313" key="3">
    <source>
        <dbReference type="EMBL" id="KAF9070235.1"/>
    </source>
</evidence>
<sequence length="567" mass="65042">MSFDPQRISYVDIYPPIGVSRVGDSREWYLGSEIPGKELIPEGGFKDANYKIKRQGVLFRVYAFDVNNNVLGEVVDDGQNYQMEWKVHVANKKSAWVRFRGKYACERFQLRNPTVQGWSNGQQPTYEYTDTRTRLIIDSGAKTITKSDTDFVPLEGDFYEAKADPAGRLIFLAGDGLSYALETKDEPPANQPEQSDTFNNDDWVDSMCDGHVSVTVKYRGTQLTTKNRATAITAPPKFTSGLQCPTTLLELVEEIYERKKRSEPGYRKPDVVFHRDIAPLFNRIYQMSWTNFRANEGHGPRKAPLWINNPDLYDPETPNPQVRKNIFARIRVPVDKWNPENERRREEEAYMYYMPRLGGNAGDMPENSDNFQTGTAVVPAESFESIELKDKPAALTTAALEWSVGAPLYPGIECFWIAEYDNSWDLASNVNESLKSYRFSNKILPGDLGKGLALPWQADFFMCNTHWWPSVRPDNIVTQEHFAEMKQFLAPDVKDLALNLTKRTRWDDGLDRGPKPGDDERPGNAEMTRKWMLLGFVAQEQYSEPDRDHLPIFIEKERHPDLPRFSE</sequence>
<evidence type="ECO:0000313" key="4">
    <source>
        <dbReference type="Proteomes" id="UP000772434"/>
    </source>
</evidence>
<feature type="domain" description="L-lysine epsilon oxidase C-terminal" evidence="2">
    <location>
        <begin position="380"/>
        <end position="474"/>
    </location>
</feature>
<dbReference type="Proteomes" id="UP000772434">
    <property type="component" value="Unassembled WGS sequence"/>
</dbReference>
<proteinExistence type="predicted"/>
<gene>
    <name evidence="3" type="ORF">BDP27DRAFT_1324037</name>
</gene>
<dbReference type="Pfam" id="PF18417">
    <property type="entry name" value="LodA_C"/>
    <property type="match status" value="1"/>
</dbReference>
<evidence type="ECO:0000259" key="1">
    <source>
        <dbReference type="Pfam" id="PF17990"/>
    </source>
</evidence>
<accession>A0A9P5PY06</accession>
<feature type="domain" description="L-Lysine epsilon oxidase N-terminal" evidence="1">
    <location>
        <begin position="14"/>
        <end position="226"/>
    </location>
</feature>
<dbReference type="EMBL" id="JADNRY010000042">
    <property type="protein sequence ID" value="KAF9070235.1"/>
    <property type="molecule type" value="Genomic_DNA"/>
</dbReference>
<organism evidence="3 4">
    <name type="scientific">Rhodocollybia butyracea</name>
    <dbReference type="NCBI Taxonomy" id="206335"/>
    <lineage>
        <taxon>Eukaryota</taxon>
        <taxon>Fungi</taxon>
        <taxon>Dikarya</taxon>
        <taxon>Basidiomycota</taxon>
        <taxon>Agaricomycotina</taxon>
        <taxon>Agaricomycetes</taxon>
        <taxon>Agaricomycetidae</taxon>
        <taxon>Agaricales</taxon>
        <taxon>Marasmiineae</taxon>
        <taxon>Omphalotaceae</taxon>
        <taxon>Rhodocollybia</taxon>
    </lineage>
</organism>
<name>A0A9P5PY06_9AGAR</name>
<dbReference type="OrthoDB" id="3253404at2759"/>
<evidence type="ECO:0000259" key="2">
    <source>
        <dbReference type="Pfam" id="PF18417"/>
    </source>
</evidence>
<dbReference type="InterPro" id="IPR041168">
    <property type="entry name" value="LodA_N"/>
</dbReference>